<reference evidence="2 3" key="1">
    <citation type="submission" date="2017-02" db="EMBL/GenBank/DDBJ databases">
        <authorList>
            <person name="Peterson S.W."/>
        </authorList>
    </citation>
    <scope>NUCLEOTIDE SEQUENCE [LARGE SCALE GENOMIC DNA]</scope>
    <source>
        <strain evidence="2 3">SRS1_H2-8</strain>
    </source>
</reference>
<dbReference type="AlphaFoldDB" id="A0A2N8UDD5"/>
<dbReference type="Proteomes" id="UP000239563">
    <property type="component" value="Chromosome VI"/>
</dbReference>
<protein>
    <submittedName>
        <fullName evidence="2">Uncharacterized protein</fullName>
    </submittedName>
</protein>
<evidence type="ECO:0000313" key="2">
    <source>
        <dbReference type="EMBL" id="SJX62742.1"/>
    </source>
</evidence>
<sequence>MRCFRAISTVAAFLLFGVAAQIPPIIQRSGHPIQWLYEEVNRGAFHYDASRDWPQIERTWPEFLRRRGEQIINDFYQGRQGSSILTFACILVTVEHSHGWYNNDRLATPLAIGADRDVARQAALHLLERFAEEQARAQEAVLSPAVSDAESSTGRH</sequence>
<evidence type="ECO:0000256" key="1">
    <source>
        <dbReference type="SAM" id="SignalP"/>
    </source>
</evidence>
<feature type="chain" id="PRO_5014660302" evidence="1">
    <location>
        <begin position="21"/>
        <end position="156"/>
    </location>
</feature>
<name>A0A2N8UDD5_9BASI</name>
<gene>
    <name evidence="2" type="ORF">SRS1_20007</name>
</gene>
<organism evidence="2 3">
    <name type="scientific">Sporisorium reilianum f. sp. reilianum</name>
    <dbReference type="NCBI Taxonomy" id="72559"/>
    <lineage>
        <taxon>Eukaryota</taxon>
        <taxon>Fungi</taxon>
        <taxon>Dikarya</taxon>
        <taxon>Basidiomycota</taxon>
        <taxon>Ustilaginomycotina</taxon>
        <taxon>Ustilaginomycetes</taxon>
        <taxon>Ustilaginales</taxon>
        <taxon>Ustilaginaceae</taxon>
        <taxon>Sporisorium</taxon>
    </lineage>
</organism>
<evidence type="ECO:0000313" key="3">
    <source>
        <dbReference type="Proteomes" id="UP000239563"/>
    </source>
</evidence>
<accession>A0A2N8UDD5</accession>
<keyword evidence="1" id="KW-0732">Signal</keyword>
<dbReference type="EMBL" id="LT795059">
    <property type="protein sequence ID" value="SJX62742.1"/>
    <property type="molecule type" value="Genomic_DNA"/>
</dbReference>
<proteinExistence type="predicted"/>
<feature type="signal peptide" evidence="1">
    <location>
        <begin position="1"/>
        <end position="20"/>
    </location>
</feature>